<dbReference type="Proteomes" id="UP001168821">
    <property type="component" value="Unassembled WGS sequence"/>
</dbReference>
<feature type="compositionally biased region" description="Basic and acidic residues" evidence="1">
    <location>
        <begin position="142"/>
        <end position="176"/>
    </location>
</feature>
<proteinExistence type="predicted"/>
<keyword evidence="3" id="KW-1185">Reference proteome</keyword>
<evidence type="ECO:0000256" key="1">
    <source>
        <dbReference type="SAM" id="MobiDB-lite"/>
    </source>
</evidence>
<gene>
    <name evidence="2" type="ORF">Zmor_002759</name>
</gene>
<feature type="compositionally biased region" description="Acidic residues" evidence="1">
    <location>
        <begin position="100"/>
        <end position="113"/>
    </location>
</feature>
<name>A0AA38M0P7_9CUCU</name>
<evidence type="ECO:0000313" key="2">
    <source>
        <dbReference type="EMBL" id="KAJ3639398.1"/>
    </source>
</evidence>
<comment type="caution">
    <text evidence="2">The sequence shown here is derived from an EMBL/GenBank/DDBJ whole genome shotgun (WGS) entry which is preliminary data.</text>
</comment>
<feature type="region of interest" description="Disordered" evidence="1">
    <location>
        <begin position="1"/>
        <end position="176"/>
    </location>
</feature>
<feature type="compositionally biased region" description="Basic and acidic residues" evidence="1">
    <location>
        <begin position="56"/>
        <end position="76"/>
    </location>
</feature>
<feature type="compositionally biased region" description="Basic residues" evidence="1">
    <location>
        <begin position="1"/>
        <end position="11"/>
    </location>
</feature>
<evidence type="ECO:0000313" key="3">
    <source>
        <dbReference type="Proteomes" id="UP001168821"/>
    </source>
</evidence>
<accession>A0AA38M0P7</accession>
<reference evidence="2" key="1">
    <citation type="journal article" date="2023" name="G3 (Bethesda)">
        <title>Whole genome assemblies of Zophobas morio and Tenebrio molitor.</title>
        <authorList>
            <person name="Kaur S."/>
            <person name="Stinson S.A."/>
            <person name="diCenzo G.C."/>
        </authorList>
    </citation>
    <scope>NUCLEOTIDE SEQUENCE</scope>
    <source>
        <strain evidence="2">QUZm001</strain>
    </source>
</reference>
<dbReference type="AlphaFoldDB" id="A0AA38M0P7"/>
<organism evidence="2 3">
    <name type="scientific">Zophobas morio</name>
    <dbReference type="NCBI Taxonomy" id="2755281"/>
    <lineage>
        <taxon>Eukaryota</taxon>
        <taxon>Metazoa</taxon>
        <taxon>Ecdysozoa</taxon>
        <taxon>Arthropoda</taxon>
        <taxon>Hexapoda</taxon>
        <taxon>Insecta</taxon>
        <taxon>Pterygota</taxon>
        <taxon>Neoptera</taxon>
        <taxon>Endopterygota</taxon>
        <taxon>Coleoptera</taxon>
        <taxon>Polyphaga</taxon>
        <taxon>Cucujiformia</taxon>
        <taxon>Tenebrionidae</taxon>
        <taxon>Zophobas</taxon>
    </lineage>
</organism>
<sequence length="354" mass="40049">MSQKSTRRARRQTNDEDSTAKAPTPKPNGTEESPPSLEEAKAQGPTPPPEETPPELQKEVTENETQKSPEPPEEKITNGTETEDMDISLEEKMDPLVVTDEPDPELVFEENSDLESGRESPVLSRCKTRRSLTRNIPTPKTPKGEEDLPKIDEDTPKMDEDTPEDSRDGEEPREELNVTFESCSENVSTKVQVGGDSTRLSYTESNFETNSFLQEAKNKSFGETLRRLSTRRTIRPISDDYRKRLLMTNLEKGDFVGAYPSRNSVERVSAVGIKRKNSEGEEEFIKRFKSDSPGFFTRFTSPLASIRNTFRGDIPSSTPKLTGYKDEKCLLEEDGINSQMHEVKDGERRWCSIM</sequence>
<dbReference type="EMBL" id="JALNTZ010000010">
    <property type="protein sequence ID" value="KAJ3639398.1"/>
    <property type="molecule type" value="Genomic_DNA"/>
</dbReference>
<protein>
    <submittedName>
        <fullName evidence="2">Uncharacterized protein</fullName>
    </submittedName>
</protein>